<keyword evidence="2" id="KW-1185">Reference proteome</keyword>
<dbReference type="Proteomes" id="UP001145742">
    <property type="component" value="Unassembled WGS sequence"/>
</dbReference>
<accession>A0ABQ9D1J6</accession>
<organism evidence="1 2">
    <name type="scientific">Willisornis vidua</name>
    <name type="common">Xingu scale-backed antbird</name>
    <dbReference type="NCBI Taxonomy" id="1566151"/>
    <lineage>
        <taxon>Eukaryota</taxon>
        <taxon>Metazoa</taxon>
        <taxon>Chordata</taxon>
        <taxon>Craniata</taxon>
        <taxon>Vertebrata</taxon>
        <taxon>Euteleostomi</taxon>
        <taxon>Archelosauria</taxon>
        <taxon>Archosauria</taxon>
        <taxon>Dinosauria</taxon>
        <taxon>Saurischia</taxon>
        <taxon>Theropoda</taxon>
        <taxon>Coelurosauria</taxon>
        <taxon>Aves</taxon>
        <taxon>Neognathae</taxon>
        <taxon>Neoaves</taxon>
        <taxon>Telluraves</taxon>
        <taxon>Australaves</taxon>
        <taxon>Passeriformes</taxon>
        <taxon>Thamnophilidae</taxon>
        <taxon>Willisornis</taxon>
    </lineage>
</organism>
<name>A0ABQ9D1J6_9PASS</name>
<reference evidence="1" key="1">
    <citation type="submission" date="2019-10" db="EMBL/GenBank/DDBJ databases">
        <authorList>
            <person name="Soares A.E.R."/>
            <person name="Aleixo A."/>
            <person name="Schneider P."/>
            <person name="Miyaki C.Y."/>
            <person name="Schneider M.P."/>
            <person name="Mello C."/>
            <person name="Vasconcelos A.T.R."/>
        </authorList>
    </citation>
    <scope>NUCLEOTIDE SEQUENCE</scope>
    <source>
        <tissue evidence="1">Muscle</tissue>
    </source>
</reference>
<evidence type="ECO:0000313" key="2">
    <source>
        <dbReference type="Proteomes" id="UP001145742"/>
    </source>
</evidence>
<gene>
    <name evidence="1" type="ORF">WISP_110957</name>
</gene>
<sequence>MEQQMREGEEEVEAISNLLSVYNLREAEDSKVATDMDVKKDGLDKDFMGRMKRKGEISETFWRLDQEDLLIISIGIQG</sequence>
<dbReference type="EMBL" id="WHWB01034428">
    <property type="protein sequence ID" value="KAJ7410125.1"/>
    <property type="molecule type" value="Genomic_DNA"/>
</dbReference>
<evidence type="ECO:0000313" key="1">
    <source>
        <dbReference type="EMBL" id="KAJ7410125.1"/>
    </source>
</evidence>
<proteinExistence type="predicted"/>
<comment type="caution">
    <text evidence="1">The sequence shown here is derived from an EMBL/GenBank/DDBJ whole genome shotgun (WGS) entry which is preliminary data.</text>
</comment>
<protein>
    <submittedName>
        <fullName evidence="1">Uncharacterized protein</fullName>
    </submittedName>
</protein>